<dbReference type="InterPro" id="IPR036909">
    <property type="entry name" value="Cyt_c-like_dom_sf"/>
</dbReference>
<keyword evidence="2 4" id="KW-0479">Metal-binding</keyword>
<reference evidence="6 7" key="1">
    <citation type="submission" date="2017-10" db="EMBL/GenBank/DDBJ databases">
        <title>Genomics of the genus Arcobacter.</title>
        <authorList>
            <person name="Perez-Cataluna A."/>
            <person name="Figueras M.J."/>
        </authorList>
    </citation>
    <scope>NUCLEOTIDE SEQUENCE [LARGE SCALE GENOMIC DNA]</scope>
    <source>
        <strain evidence="6 7">F26</strain>
    </source>
</reference>
<dbReference type="Gene3D" id="1.10.760.10">
    <property type="entry name" value="Cytochrome c-like domain"/>
    <property type="match status" value="1"/>
</dbReference>
<protein>
    <submittedName>
        <fullName evidence="6">Cytochrome c-550 PedF</fullName>
    </submittedName>
</protein>
<dbReference type="InterPro" id="IPR030991">
    <property type="entry name" value="c550_proteobact"/>
</dbReference>
<dbReference type="GO" id="GO:0009055">
    <property type="term" value="F:electron transfer activity"/>
    <property type="evidence" value="ECO:0007669"/>
    <property type="project" value="InterPro"/>
</dbReference>
<proteinExistence type="predicted"/>
<dbReference type="OrthoDB" id="9797504at2"/>
<dbReference type="AlphaFoldDB" id="A0A4Q0ZL83"/>
<dbReference type="PROSITE" id="PS51007">
    <property type="entry name" value="CYTC"/>
    <property type="match status" value="1"/>
</dbReference>
<dbReference type="NCBIfam" id="TIGR04494">
    <property type="entry name" value="c550_PedF"/>
    <property type="match status" value="1"/>
</dbReference>
<sequence length="134" mass="14341">MKIFTKSICGLIATATLLFGHGDAAPQKVDTKGLPDIGIEVTKNPFSGNSKAIEVGKTAYNQNCARCHGLGAKSGGMAPDLRLLTDGDDELFLGFVRGGSVRNGNVYMPPFPEEIIPNSALWAIYSWLETLPED</sequence>
<evidence type="ECO:0000313" key="6">
    <source>
        <dbReference type="EMBL" id="RXJ85981.1"/>
    </source>
</evidence>
<dbReference type="InterPro" id="IPR009056">
    <property type="entry name" value="Cyt_c-like_dom"/>
</dbReference>
<feature type="domain" description="Cytochrome c" evidence="5">
    <location>
        <begin position="51"/>
        <end position="132"/>
    </location>
</feature>
<dbReference type="GO" id="GO:0046872">
    <property type="term" value="F:metal ion binding"/>
    <property type="evidence" value="ECO:0007669"/>
    <property type="project" value="UniProtKB-KW"/>
</dbReference>
<accession>A0A4Q0ZL83</accession>
<evidence type="ECO:0000256" key="1">
    <source>
        <dbReference type="ARBA" id="ARBA00022617"/>
    </source>
</evidence>
<organism evidence="6 7">
    <name type="scientific">Arcobacter cloacae</name>
    <dbReference type="NCBI Taxonomy" id="1054034"/>
    <lineage>
        <taxon>Bacteria</taxon>
        <taxon>Pseudomonadati</taxon>
        <taxon>Campylobacterota</taxon>
        <taxon>Epsilonproteobacteria</taxon>
        <taxon>Campylobacterales</taxon>
        <taxon>Arcobacteraceae</taxon>
        <taxon>Arcobacter</taxon>
    </lineage>
</organism>
<dbReference type="Proteomes" id="UP000290870">
    <property type="component" value="Unassembled WGS sequence"/>
</dbReference>
<evidence type="ECO:0000259" key="5">
    <source>
        <dbReference type="PROSITE" id="PS51007"/>
    </source>
</evidence>
<evidence type="ECO:0000256" key="2">
    <source>
        <dbReference type="ARBA" id="ARBA00022723"/>
    </source>
</evidence>
<keyword evidence="3 4" id="KW-0408">Iron</keyword>
<dbReference type="EMBL" id="PDJZ01000001">
    <property type="protein sequence ID" value="RXJ85981.1"/>
    <property type="molecule type" value="Genomic_DNA"/>
</dbReference>
<keyword evidence="1 4" id="KW-0349">Heme</keyword>
<dbReference type="RefSeq" id="WP_128985325.1">
    <property type="nucleotide sequence ID" value="NZ_PDJZ01000001.1"/>
</dbReference>
<comment type="caution">
    <text evidence="6">The sequence shown here is derived from an EMBL/GenBank/DDBJ whole genome shotgun (WGS) entry which is preliminary data.</text>
</comment>
<name>A0A4Q0ZL83_9BACT</name>
<dbReference type="Pfam" id="PF13442">
    <property type="entry name" value="Cytochrome_CBB3"/>
    <property type="match status" value="1"/>
</dbReference>
<evidence type="ECO:0000256" key="3">
    <source>
        <dbReference type="ARBA" id="ARBA00023004"/>
    </source>
</evidence>
<evidence type="ECO:0000256" key="4">
    <source>
        <dbReference type="PROSITE-ProRule" id="PRU00433"/>
    </source>
</evidence>
<gene>
    <name evidence="6" type="ORF">CRU90_00605</name>
</gene>
<dbReference type="SUPFAM" id="SSF46626">
    <property type="entry name" value="Cytochrome c"/>
    <property type="match status" value="1"/>
</dbReference>
<evidence type="ECO:0000313" key="7">
    <source>
        <dbReference type="Proteomes" id="UP000290870"/>
    </source>
</evidence>
<dbReference type="GO" id="GO:0020037">
    <property type="term" value="F:heme binding"/>
    <property type="evidence" value="ECO:0007669"/>
    <property type="project" value="InterPro"/>
</dbReference>